<evidence type="ECO:0000256" key="3">
    <source>
        <dbReference type="ARBA" id="ARBA00004496"/>
    </source>
</evidence>
<feature type="domain" description="PAS" evidence="17">
    <location>
        <begin position="214"/>
        <end position="262"/>
    </location>
</feature>
<dbReference type="EMBL" id="FSRG01000005">
    <property type="protein sequence ID" value="SIO17454.1"/>
    <property type="molecule type" value="Genomic_DNA"/>
</dbReference>
<organism evidence="18 19">
    <name type="scientific">Halodesulfovibrio marinisediminis DSM 17456</name>
    <dbReference type="NCBI Taxonomy" id="1121457"/>
    <lineage>
        <taxon>Bacteria</taxon>
        <taxon>Pseudomonadati</taxon>
        <taxon>Thermodesulfobacteriota</taxon>
        <taxon>Desulfovibrionia</taxon>
        <taxon>Desulfovibrionales</taxon>
        <taxon>Desulfovibrionaceae</taxon>
        <taxon>Halodesulfovibrio</taxon>
    </lineage>
</organism>
<dbReference type="PROSITE" id="PS50112">
    <property type="entry name" value="PAS"/>
    <property type="match status" value="1"/>
</dbReference>
<evidence type="ECO:0000259" key="17">
    <source>
        <dbReference type="PROSITE" id="PS50112"/>
    </source>
</evidence>
<protein>
    <recommendedName>
        <fullName evidence="5">Oxygen sensor histidine kinase NreB</fullName>
        <ecNumber evidence="4">2.7.13.3</ecNumber>
    </recommendedName>
    <alternativeName>
        <fullName evidence="15">Nitrogen regulation protein B</fullName>
    </alternativeName>
</protein>
<dbReference type="STRING" id="1121457.SAMN02745161_2131"/>
<evidence type="ECO:0000256" key="6">
    <source>
        <dbReference type="ARBA" id="ARBA00022485"/>
    </source>
</evidence>
<dbReference type="GO" id="GO:0016020">
    <property type="term" value="C:membrane"/>
    <property type="evidence" value="ECO:0007669"/>
    <property type="project" value="InterPro"/>
</dbReference>
<dbReference type="GO" id="GO:0046872">
    <property type="term" value="F:metal ion binding"/>
    <property type="evidence" value="ECO:0007669"/>
    <property type="project" value="UniProtKB-KW"/>
</dbReference>
<evidence type="ECO:0000313" key="19">
    <source>
        <dbReference type="Proteomes" id="UP000184694"/>
    </source>
</evidence>
<comment type="cofactor">
    <cofactor evidence="2">
        <name>[4Fe-4S] cluster</name>
        <dbReference type="ChEBI" id="CHEBI:49883"/>
    </cofactor>
</comment>
<dbReference type="CDD" id="cd00130">
    <property type="entry name" value="PAS"/>
    <property type="match status" value="1"/>
</dbReference>
<comment type="catalytic activity">
    <reaction evidence="1">
        <text>ATP + protein L-histidine = ADP + protein N-phospho-L-histidine.</text>
        <dbReference type="EC" id="2.7.13.3"/>
    </reaction>
</comment>
<keyword evidence="8" id="KW-0808">Transferase</keyword>
<dbReference type="InterPro" id="IPR000014">
    <property type="entry name" value="PAS"/>
</dbReference>
<feature type="domain" description="Histidine kinase" evidence="16">
    <location>
        <begin position="579"/>
        <end position="667"/>
    </location>
</feature>
<evidence type="ECO:0000256" key="1">
    <source>
        <dbReference type="ARBA" id="ARBA00000085"/>
    </source>
</evidence>
<dbReference type="InterPro" id="IPR003594">
    <property type="entry name" value="HATPase_dom"/>
</dbReference>
<dbReference type="Gene3D" id="3.30.450.20">
    <property type="entry name" value="PAS domain"/>
    <property type="match status" value="3"/>
</dbReference>
<dbReference type="RefSeq" id="WP_074216899.1">
    <property type="nucleotide sequence ID" value="NZ_FSRG01000005.1"/>
</dbReference>
<evidence type="ECO:0000256" key="9">
    <source>
        <dbReference type="ARBA" id="ARBA00022723"/>
    </source>
</evidence>
<dbReference type="InterPro" id="IPR005467">
    <property type="entry name" value="His_kinase_dom"/>
</dbReference>
<keyword evidence="12" id="KW-0902">Two-component regulatory system</keyword>
<keyword evidence="13" id="KW-0411">Iron-sulfur</keyword>
<evidence type="ECO:0000256" key="8">
    <source>
        <dbReference type="ARBA" id="ARBA00022679"/>
    </source>
</evidence>
<dbReference type="GO" id="GO:0005737">
    <property type="term" value="C:cytoplasm"/>
    <property type="evidence" value="ECO:0007669"/>
    <property type="project" value="UniProtKB-SubCell"/>
</dbReference>
<dbReference type="PRINTS" id="PR00344">
    <property type="entry name" value="BCTRLSENSOR"/>
</dbReference>
<dbReference type="InterPro" id="IPR036890">
    <property type="entry name" value="HATPase_C_sf"/>
</dbReference>
<dbReference type="PANTHER" id="PTHR24421">
    <property type="entry name" value="NITRATE/NITRITE SENSOR PROTEIN NARX-RELATED"/>
    <property type="match status" value="1"/>
</dbReference>
<evidence type="ECO:0000256" key="15">
    <source>
        <dbReference type="ARBA" id="ARBA00030800"/>
    </source>
</evidence>
<dbReference type="InterPro" id="IPR004358">
    <property type="entry name" value="Sig_transdc_His_kin-like_C"/>
</dbReference>
<proteinExistence type="predicted"/>
<evidence type="ECO:0000313" key="18">
    <source>
        <dbReference type="EMBL" id="SIO17454.1"/>
    </source>
</evidence>
<dbReference type="Proteomes" id="UP000184694">
    <property type="component" value="Unassembled WGS sequence"/>
</dbReference>
<dbReference type="EC" id="2.7.13.3" evidence="4"/>
<dbReference type="SMART" id="SM00387">
    <property type="entry name" value="HATPase_c"/>
    <property type="match status" value="1"/>
</dbReference>
<dbReference type="Gene3D" id="3.30.565.10">
    <property type="entry name" value="Histidine kinase-like ATPase, C-terminal domain"/>
    <property type="match status" value="1"/>
</dbReference>
<dbReference type="CDD" id="cd16917">
    <property type="entry name" value="HATPase_UhpB-NarQ-NarX-like"/>
    <property type="match status" value="1"/>
</dbReference>
<evidence type="ECO:0000256" key="12">
    <source>
        <dbReference type="ARBA" id="ARBA00023012"/>
    </source>
</evidence>
<reference evidence="19" key="1">
    <citation type="submission" date="2016-11" db="EMBL/GenBank/DDBJ databases">
        <authorList>
            <person name="Varghese N."/>
            <person name="Submissions S."/>
        </authorList>
    </citation>
    <scope>NUCLEOTIDE SEQUENCE [LARGE SCALE GENOMIC DNA]</scope>
    <source>
        <strain evidence="19">DSM 17456</strain>
    </source>
</reference>
<dbReference type="GO" id="GO:0046983">
    <property type="term" value="F:protein dimerization activity"/>
    <property type="evidence" value="ECO:0007669"/>
    <property type="project" value="InterPro"/>
</dbReference>
<dbReference type="Pfam" id="PF07730">
    <property type="entry name" value="HisKA_3"/>
    <property type="match status" value="1"/>
</dbReference>
<keyword evidence="9" id="KW-0479">Metal-binding</keyword>
<keyword evidence="19" id="KW-1185">Reference proteome</keyword>
<dbReference type="GO" id="GO:0051539">
    <property type="term" value="F:4 iron, 4 sulfur cluster binding"/>
    <property type="evidence" value="ECO:0007669"/>
    <property type="project" value="UniProtKB-KW"/>
</dbReference>
<dbReference type="OrthoDB" id="6231at2"/>
<dbReference type="SUPFAM" id="SSF55874">
    <property type="entry name" value="ATPase domain of HSP90 chaperone/DNA topoisomerase II/histidine kinase"/>
    <property type="match status" value="1"/>
</dbReference>
<dbReference type="PROSITE" id="PS50109">
    <property type="entry name" value="HIS_KIN"/>
    <property type="match status" value="1"/>
</dbReference>
<evidence type="ECO:0000259" key="16">
    <source>
        <dbReference type="PROSITE" id="PS50109"/>
    </source>
</evidence>
<dbReference type="PANTHER" id="PTHR24421:SF58">
    <property type="entry name" value="SIGNAL TRANSDUCTION HISTIDINE-PROTEIN KINASE_PHOSPHATASE UHPB"/>
    <property type="match status" value="1"/>
</dbReference>
<evidence type="ECO:0000256" key="13">
    <source>
        <dbReference type="ARBA" id="ARBA00023014"/>
    </source>
</evidence>
<evidence type="ECO:0000256" key="14">
    <source>
        <dbReference type="ARBA" id="ARBA00024827"/>
    </source>
</evidence>
<dbReference type="SMART" id="SM00091">
    <property type="entry name" value="PAS"/>
    <property type="match status" value="3"/>
</dbReference>
<comment type="function">
    <text evidence="14">Member of the two-component regulatory system NreB/NreC involved in the control of dissimilatory nitrate/nitrite reduction in response to oxygen. NreB functions as a direct oxygen sensor histidine kinase which is autophosphorylated, in the absence of oxygen, probably at the conserved histidine residue, and transfers its phosphate group probably to a conserved aspartate residue of NreC. NreB/NreC activates the expression of the nitrate (narGHJI) and nitrite (nir) reductase operons, as well as the putative nitrate transporter gene narT.</text>
</comment>
<keyword evidence="6" id="KW-0004">4Fe-4S</keyword>
<keyword evidence="11" id="KW-0408">Iron</keyword>
<sequence length="672" mass="75541">MAGVSEKNGRVRHGLDEQPSANDFETLVAEHVCDAEAAYCSAGRPSAQAVLPYNLLLKVLDTGPIAVALFSEDCSPLYWNECFEDNFGTLEGAGAEKLRQKSTSLWRCVGESLFTVRGSQEEIRGECCKLSEHGTYIWFETRTQVVQADEARRIYFFVATDITHQKTAQISLKQTRDELEERVKERTTVLARLNNMLEEQVERSRLQQQALVESEERFRNIFLNKHGIRFIWDSVTFEIEEINIGAAEFYGYEQDDMVGQSLQDITGMSVAAIEDRIEEVKRSGHVSFTALHRQSNGEMKYVEVHFAGVKNKGRRLIYAFIIDISERIEAERKVHEHQNNLKALMNSMSDCALLVDTQGQVITMNHAAELEFHSVGQPADSVNVFARLDKQVVNVWRSAFEAVLLMGVAEHIETDVNRCWNVSFYPVFTESLDISAVAIYAEDITFEKRTAEQMKLLSKRVLSAQEDERKRIGRELHDSTAQTISGIKYLLESEVARMERGAEVAPEKLSKMIELLQGAIVELRHIIMALRPTILDDLGLIAALRWLLNEISIMHPAFMFSSTFDLSEHVFSELQKTVLFRVAQEALSNAAKHSRGSNISLHIKQEGHSCVLYIQDDGEGFSVENCSRAGVGLGSMRERVELANGTLDILSLEGQGTLVRVAVPLGAVNVTD</sequence>
<dbReference type="Gene3D" id="1.20.5.1930">
    <property type="match status" value="1"/>
</dbReference>
<evidence type="ECO:0000256" key="11">
    <source>
        <dbReference type="ARBA" id="ARBA00023004"/>
    </source>
</evidence>
<dbReference type="InterPro" id="IPR035965">
    <property type="entry name" value="PAS-like_dom_sf"/>
</dbReference>
<dbReference type="InterPro" id="IPR050482">
    <property type="entry name" value="Sensor_HK_TwoCompSys"/>
</dbReference>
<dbReference type="Pfam" id="PF13426">
    <property type="entry name" value="PAS_9"/>
    <property type="match status" value="1"/>
</dbReference>
<accession>A0A1N6HCA6</accession>
<dbReference type="Pfam" id="PF02518">
    <property type="entry name" value="HATPase_c"/>
    <property type="match status" value="1"/>
</dbReference>
<evidence type="ECO:0000256" key="7">
    <source>
        <dbReference type="ARBA" id="ARBA00022490"/>
    </source>
</evidence>
<comment type="subcellular location">
    <subcellularLocation>
        <location evidence="3">Cytoplasm</location>
    </subcellularLocation>
</comment>
<evidence type="ECO:0000256" key="2">
    <source>
        <dbReference type="ARBA" id="ARBA00001966"/>
    </source>
</evidence>
<keyword evidence="7" id="KW-0963">Cytoplasm</keyword>
<dbReference type="InterPro" id="IPR011712">
    <property type="entry name" value="Sig_transdc_His_kin_sub3_dim/P"/>
</dbReference>
<gene>
    <name evidence="18" type="ORF">SAMN02745161_2131</name>
</gene>
<evidence type="ECO:0000256" key="10">
    <source>
        <dbReference type="ARBA" id="ARBA00022777"/>
    </source>
</evidence>
<evidence type="ECO:0000256" key="4">
    <source>
        <dbReference type="ARBA" id="ARBA00012438"/>
    </source>
</evidence>
<evidence type="ECO:0000256" key="5">
    <source>
        <dbReference type="ARBA" id="ARBA00017322"/>
    </source>
</evidence>
<dbReference type="NCBIfam" id="TIGR00229">
    <property type="entry name" value="sensory_box"/>
    <property type="match status" value="1"/>
</dbReference>
<name>A0A1N6HCA6_9BACT</name>
<dbReference type="AlphaFoldDB" id="A0A1N6HCA6"/>
<dbReference type="SUPFAM" id="SSF55785">
    <property type="entry name" value="PYP-like sensor domain (PAS domain)"/>
    <property type="match status" value="3"/>
</dbReference>
<dbReference type="GO" id="GO:0000155">
    <property type="term" value="F:phosphorelay sensor kinase activity"/>
    <property type="evidence" value="ECO:0007669"/>
    <property type="project" value="InterPro"/>
</dbReference>
<keyword evidence="10" id="KW-0418">Kinase</keyword>